<sequence>LLFGDGVEPDCWAALGLYKQAAEVVAEQQQRNPQIPLLQLPPSARLSHYTKTEHREQQNAAGQQEDVMQYWEVQAKNDDPVASYELAKLIEQQQQQQQQQNASDEATKR</sequence>
<protein>
    <submittedName>
        <fullName evidence="2">Uncharacterized protein</fullName>
    </submittedName>
</protein>
<evidence type="ECO:0000256" key="1">
    <source>
        <dbReference type="SAM" id="MobiDB-lite"/>
    </source>
</evidence>
<dbReference type="AlphaFoldDB" id="U6L6M6"/>
<proteinExistence type="predicted"/>
<keyword evidence="3" id="KW-1185">Reference proteome</keyword>
<reference evidence="2" key="2">
    <citation type="submission" date="2013-10" db="EMBL/GenBank/DDBJ databases">
        <authorList>
            <person name="Aslett M."/>
        </authorList>
    </citation>
    <scope>NUCLEOTIDE SEQUENCE [LARGE SCALE GENOMIC DNA]</scope>
    <source>
        <strain evidence="2">Houghton</strain>
    </source>
</reference>
<dbReference type="VEuPathDB" id="ToxoDB:ETH_00036080"/>
<organism evidence="2 3">
    <name type="scientific">Eimeria tenella</name>
    <name type="common">Coccidian parasite</name>
    <dbReference type="NCBI Taxonomy" id="5802"/>
    <lineage>
        <taxon>Eukaryota</taxon>
        <taxon>Sar</taxon>
        <taxon>Alveolata</taxon>
        <taxon>Apicomplexa</taxon>
        <taxon>Conoidasida</taxon>
        <taxon>Coccidia</taxon>
        <taxon>Eucoccidiorida</taxon>
        <taxon>Eimeriorina</taxon>
        <taxon>Eimeriidae</taxon>
        <taxon>Eimeria</taxon>
    </lineage>
</organism>
<dbReference type="OrthoDB" id="27934at2759"/>
<reference evidence="2" key="1">
    <citation type="submission" date="2013-10" db="EMBL/GenBank/DDBJ databases">
        <title>Genomic analysis of the causative agents of coccidiosis in chickens.</title>
        <authorList>
            <person name="Reid A.J."/>
            <person name="Blake D."/>
            <person name="Billington K."/>
            <person name="Browne H."/>
            <person name="Dunn M."/>
            <person name="Hung S."/>
            <person name="Kawahara F."/>
            <person name="Miranda-Saavedra D."/>
            <person name="Mourier T."/>
            <person name="Nagra H."/>
            <person name="Otto T.D."/>
            <person name="Rawlings N."/>
            <person name="Sanchez A."/>
            <person name="Sanders M."/>
            <person name="Subramaniam C."/>
            <person name="Tay Y."/>
            <person name="Dear P."/>
            <person name="Doerig C."/>
            <person name="Gruber A."/>
            <person name="Parkinson J."/>
            <person name="Shirley M."/>
            <person name="Wan K.L."/>
            <person name="Berriman M."/>
            <person name="Tomley F."/>
            <person name="Pain A."/>
        </authorList>
    </citation>
    <scope>NUCLEOTIDE SEQUENCE [LARGE SCALE GENOMIC DNA]</scope>
    <source>
        <strain evidence="2">Houghton</strain>
    </source>
</reference>
<dbReference type="InterPro" id="IPR011990">
    <property type="entry name" value="TPR-like_helical_dom_sf"/>
</dbReference>
<dbReference type="Proteomes" id="UP000030747">
    <property type="component" value="Unassembled WGS sequence"/>
</dbReference>
<evidence type="ECO:0000313" key="2">
    <source>
        <dbReference type="EMBL" id="CDJ44858.1"/>
    </source>
</evidence>
<gene>
    <name evidence="2" type="ORF">ETH_00036080</name>
</gene>
<feature type="non-terminal residue" evidence="2">
    <location>
        <position position="1"/>
    </location>
</feature>
<dbReference type="GeneID" id="25256257"/>
<evidence type="ECO:0000313" key="3">
    <source>
        <dbReference type="Proteomes" id="UP000030747"/>
    </source>
</evidence>
<feature type="region of interest" description="Disordered" evidence="1">
    <location>
        <begin position="84"/>
        <end position="109"/>
    </location>
</feature>
<dbReference type="EMBL" id="HG677740">
    <property type="protein sequence ID" value="CDJ44858.1"/>
    <property type="molecule type" value="Genomic_DNA"/>
</dbReference>
<name>U6L6M6_EIMTE</name>
<accession>U6L6M6</accession>
<dbReference type="VEuPathDB" id="ToxoDB:ETH2_1018700"/>
<dbReference type="Gene3D" id="1.25.40.10">
    <property type="entry name" value="Tetratricopeptide repeat domain"/>
    <property type="match status" value="1"/>
</dbReference>
<dbReference type="RefSeq" id="XP_013235605.1">
    <property type="nucleotide sequence ID" value="XM_013380151.1"/>
</dbReference>